<comment type="cofactor">
    <cofactor evidence="1 5">
        <name>FAD</name>
        <dbReference type="ChEBI" id="CHEBI:57692"/>
    </cofactor>
</comment>
<dbReference type="Gene3D" id="3.30.560.10">
    <property type="entry name" value="Glucose Oxidase, domain 3"/>
    <property type="match status" value="1"/>
</dbReference>
<organism evidence="9 10">
    <name type="scientific">Bradyrhizobium cosmicum</name>
    <dbReference type="NCBI Taxonomy" id="1404864"/>
    <lineage>
        <taxon>Bacteria</taxon>
        <taxon>Pseudomonadati</taxon>
        <taxon>Pseudomonadota</taxon>
        <taxon>Alphaproteobacteria</taxon>
        <taxon>Hyphomicrobiales</taxon>
        <taxon>Nitrobacteraceae</taxon>
        <taxon>Bradyrhizobium</taxon>
    </lineage>
</organism>
<dbReference type="AlphaFoldDB" id="A0AAI8M8F0"/>
<dbReference type="RefSeq" id="WP_014439316.1">
    <property type="nucleotide sequence ID" value="NC_017082.1"/>
</dbReference>
<evidence type="ECO:0000313" key="10">
    <source>
        <dbReference type="Proteomes" id="UP000007886"/>
    </source>
</evidence>
<accession>A0AAI8M8F0</accession>
<dbReference type="GO" id="GO:0050660">
    <property type="term" value="F:flavin adenine dinucleotide binding"/>
    <property type="evidence" value="ECO:0007669"/>
    <property type="project" value="InterPro"/>
</dbReference>
<reference evidence="9 10" key="1">
    <citation type="journal article" date="2012" name="Microbes Environ.">
        <title>Complete genome sequence of Bradyrhizobium sp. S23321: insights into symbiosis evolution in soil oligotrophs.</title>
        <authorList>
            <person name="Okubo T."/>
            <person name="Tsukui T."/>
            <person name="Maita H."/>
            <person name="Okamoto S."/>
            <person name="Oshima K."/>
            <person name="Fujisawa T."/>
            <person name="Saito A."/>
            <person name="Futamata H."/>
            <person name="Hattori R."/>
            <person name="Shimomura Y."/>
            <person name="Haruta S."/>
            <person name="Morimoto S."/>
            <person name="Wang Y."/>
            <person name="Sakai Y."/>
            <person name="Hattori M."/>
            <person name="Aizawa S."/>
            <person name="Nagashima K.V.P."/>
            <person name="Masuda S."/>
            <person name="Hattori T."/>
            <person name="Yamashita A."/>
            <person name="Bao Z."/>
            <person name="Hayatsu M."/>
            <person name="Kajiya-Kanegae H."/>
            <person name="Yoshinaga I."/>
            <person name="Sakamoto K."/>
            <person name="Toyota K."/>
            <person name="Nakao M."/>
            <person name="Kohara M."/>
            <person name="Anda M."/>
            <person name="Niwa R."/>
            <person name="Jung-Hwan P."/>
            <person name="Sameshima-Saito R."/>
            <person name="Tokuda S."/>
            <person name="Yamamoto S."/>
            <person name="Yamamoto S."/>
            <person name="Yokoyama T."/>
            <person name="Akutsu T."/>
            <person name="Nakamura Y."/>
            <person name="Nakahira-Yanaka Y."/>
            <person name="Takada Hoshino Y."/>
            <person name="Hirakawa H."/>
            <person name="Mitsui H."/>
            <person name="Terasawa K."/>
            <person name="Itakura M."/>
            <person name="Sato S."/>
            <person name="Ikeda-Ohtsubo W."/>
            <person name="Sakakura N."/>
            <person name="Kaminuma E."/>
            <person name="Minamisawa K."/>
        </authorList>
    </citation>
    <scope>NUCLEOTIDE SEQUENCE [LARGE SCALE GENOMIC DNA]</scope>
    <source>
        <strain evidence="9 10">S23321</strain>
    </source>
</reference>
<feature type="domain" description="Glucose-methanol-choline oxidoreductase N-terminal" evidence="8">
    <location>
        <begin position="322"/>
        <end position="336"/>
    </location>
</feature>
<dbReference type="Gene3D" id="3.50.50.60">
    <property type="entry name" value="FAD/NAD(P)-binding domain"/>
    <property type="match status" value="1"/>
</dbReference>
<dbReference type="PANTHER" id="PTHR11552">
    <property type="entry name" value="GLUCOSE-METHANOL-CHOLINE GMC OXIDOREDUCTASE"/>
    <property type="match status" value="1"/>
</dbReference>
<feature type="binding site" evidence="5">
    <location>
        <position position="512"/>
    </location>
    <ligand>
        <name>substrate</name>
    </ligand>
</feature>
<sequence>MLVPKNDGNGRTIDRLETALWRGQIDRRKFVQLAIASGFSALAADAVAQDAAAVQRNQRSLAENLKGAYDYIVCGAGSSGSVVARRLAQDTSKQILLLEAGGTDDSPSILAPLQWYMNVGSERDWGYMTEPSPALNGRSIAMPMGKALGGGSSINAMVWARGHKNDFDGWADLAKDPNWSYEHVLGIYRRIEDWQGPADEKRRGKGGLVWVAPAKDPSPLAPAMVQAADSIGITAYDDQNGAMMEGVGGCAIANLRIRDGRRANIPASYLHPVMGQPNLTVLTGAQVRRVVLSGKKATSVEFIWNGGVRKIDAGREIILSMGAIQTPHVLMLSGIGDQAELKRVGLEVVHHLPGVGQNFQDHTMVGGCVWEPNEAIPARNNSAEATFFWKSDASIPTPDLQPFLIEIPYVSEVTGPQFKPPASCWSIAPGIVRPKSRGYLKLRSNRPDDKIAVFANSLQEKADVDVLIRGIELVRELGNSAVMKPFVKREAVPGPLKGAELEAFVRNGAVSYFHATCTCKMGHDDMAVVDNNLKIRGIDNLRIADGSIMPDVTTGNTMAPCVVIGERLAEILAIA</sequence>
<gene>
    <name evidence="9" type="ORF">S23_06860</name>
</gene>
<dbReference type="PIRSF" id="PIRSF000137">
    <property type="entry name" value="Alcohol_oxidase"/>
    <property type="match status" value="1"/>
</dbReference>
<evidence type="ECO:0000256" key="6">
    <source>
        <dbReference type="RuleBase" id="RU003968"/>
    </source>
</evidence>
<dbReference type="PROSITE" id="PS00623">
    <property type="entry name" value="GMC_OXRED_1"/>
    <property type="match status" value="1"/>
</dbReference>
<protein>
    <submittedName>
        <fullName evidence="9">Oxidoreductase</fullName>
    </submittedName>
</protein>
<dbReference type="Proteomes" id="UP000007886">
    <property type="component" value="Chromosome"/>
</dbReference>
<dbReference type="Pfam" id="PF05199">
    <property type="entry name" value="GMC_oxred_C"/>
    <property type="match status" value="1"/>
</dbReference>
<feature type="domain" description="Glucose-methanol-choline oxidoreductase N-terminal" evidence="7">
    <location>
        <begin position="145"/>
        <end position="168"/>
    </location>
</feature>
<dbReference type="InterPro" id="IPR012132">
    <property type="entry name" value="GMC_OxRdtase"/>
</dbReference>
<feature type="binding site" evidence="5">
    <location>
        <begin position="155"/>
        <end position="158"/>
    </location>
    <ligand>
        <name>FAD</name>
        <dbReference type="ChEBI" id="CHEBI:57692"/>
    </ligand>
</feature>
<evidence type="ECO:0000256" key="3">
    <source>
        <dbReference type="ARBA" id="ARBA00022630"/>
    </source>
</evidence>
<evidence type="ECO:0000313" key="9">
    <source>
        <dbReference type="EMBL" id="BAL73906.1"/>
    </source>
</evidence>
<keyword evidence="10" id="KW-1185">Reference proteome</keyword>
<dbReference type="InterPro" id="IPR000172">
    <property type="entry name" value="GMC_OxRdtase_N"/>
</dbReference>
<name>A0AAI8M8F0_9BRAD</name>
<dbReference type="EMBL" id="AP012279">
    <property type="protein sequence ID" value="BAL73906.1"/>
    <property type="molecule type" value="Genomic_DNA"/>
</dbReference>
<evidence type="ECO:0000256" key="5">
    <source>
        <dbReference type="PIRSR" id="PIRSR000137-2"/>
    </source>
</evidence>
<dbReference type="KEGG" id="brs:S23_06860"/>
<dbReference type="PROSITE" id="PS00624">
    <property type="entry name" value="GMC_OXRED_2"/>
    <property type="match status" value="1"/>
</dbReference>
<proteinExistence type="inferred from homology"/>
<dbReference type="Pfam" id="PF00732">
    <property type="entry name" value="GMC_oxred_N"/>
    <property type="match status" value="1"/>
</dbReference>
<keyword evidence="3 6" id="KW-0285">Flavoprotein</keyword>
<dbReference type="SUPFAM" id="SSF51905">
    <property type="entry name" value="FAD/NAD(P)-binding domain"/>
    <property type="match status" value="1"/>
</dbReference>
<evidence type="ECO:0000256" key="4">
    <source>
        <dbReference type="ARBA" id="ARBA00022827"/>
    </source>
</evidence>
<keyword evidence="4 5" id="KW-0274">FAD</keyword>
<feature type="binding site" evidence="5">
    <location>
        <position position="546"/>
    </location>
    <ligand>
        <name>FAD</name>
        <dbReference type="ChEBI" id="CHEBI:57692"/>
    </ligand>
</feature>
<evidence type="ECO:0000256" key="1">
    <source>
        <dbReference type="ARBA" id="ARBA00001974"/>
    </source>
</evidence>
<dbReference type="InterPro" id="IPR036188">
    <property type="entry name" value="FAD/NAD-bd_sf"/>
</dbReference>
<dbReference type="InterPro" id="IPR007867">
    <property type="entry name" value="GMC_OxRtase_C"/>
</dbReference>
<dbReference type="InterPro" id="IPR006311">
    <property type="entry name" value="TAT_signal"/>
</dbReference>
<dbReference type="GO" id="GO:0016614">
    <property type="term" value="F:oxidoreductase activity, acting on CH-OH group of donors"/>
    <property type="evidence" value="ECO:0007669"/>
    <property type="project" value="InterPro"/>
</dbReference>
<evidence type="ECO:0000259" key="8">
    <source>
        <dbReference type="PROSITE" id="PS00624"/>
    </source>
</evidence>
<comment type="similarity">
    <text evidence="2 6">Belongs to the GMC oxidoreductase family.</text>
</comment>
<dbReference type="PANTHER" id="PTHR11552:SF147">
    <property type="entry name" value="CHOLINE DEHYDROGENASE, MITOCHONDRIAL"/>
    <property type="match status" value="1"/>
</dbReference>
<evidence type="ECO:0000259" key="7">
    <source>
        <dbReference type="PROSITE" id="PS00623"/>
    </source>
</evidence>
<evidence type="ECO:0000256" key="2">
    <source>
        <dbReference type="ARBA" id="ARBA00010790"/>
    </source>
</evidence>
<dbReference type="SUPFAM" id="SSF54373">
    <property type="entry name" value="FAD-linked reductases, C-terminal domain"/>
    <property type="match status" value="1"/>
</dbReference>
<feature type="binding site" evidence="5">
    <location>
        <position position="287"/>
    </location>
    <ligand>
        <name>FAD</name>
        <dbReference type="ChEBI" id="CHEBI:57692"/>
    </ligand>
</feature>
<dbReference type="PROSITE" id="PS51318">
    <property type="entry name" value="TAT"/>
    <property type="match status" value="1"/>
</dbReference>